<organism evidence="3 4">
    <name type="scientific">Sphingomonas oryzagri</name>
    <dbReference type="NCBI Taxonomy" id="3042314"/>
    <lineage>
        <taxon>Bacteria</taxon>
        <taxon>Pseudomonadati</taxon>
        <taxon>Pseudomonadota</taxon>
        <taxon>Alphaproteobacteria</taxon>
        <taxon>Sphingomonadales</taxon>
        <taxon>Sphingomonadaceae</taxon>
        <taxon>Sphingomonas</taxon>
    </lineage>
</organism>
<name>A0ABT6N7N5_9SPHN</name>
<dbReference type="InterPro" id="IPR000326">
    <property type="entry name" value="PAP2/HPO"/>
</dbReference>
<accession>A0ABT6N7N5</accession>
<dbReference type="Proteomes" id="UP001160625">
    <property type="component" value="Unassembled WGS sequence"/>
</dbReference>
<evidence type="ECO:0000313" key="4">
    <source>
        <dbReference type="Proteomes" id="UP001160625"/>
    </source>
</evidence>
<dbReference type="CDD" id="cd03392">
    <property type="entry name" value="PAP2_like_2"/>
    <property type="match status" value="1"/>
</dbReference>
<comment type="caution">
    <text evidence="3">The sequence shown here is derived from an EMBL/GenBank/DDBJ whole genome shotgun (WGS) entry which is preliminary data.</text>
</comment>
<feature type="domain" description="Phosphatidic acid phosphatase type 2/haloperoxidase" evidence="2">
    <location>
        <begin position="77"/>
        <end position="182"/>
    </location>
</feature>
<protein>
    <submittedName>
        <fullName evidence="3">Phosphatase PAP2 family protein</fullName>
    </submittedName>
</protein>
<reference evidence="3" key="1">
    <citation type="submission" date="2023-04" db="EMBL/GenBank/DDBJ databases">
        <title>Sphingomonas sp. MAHUQ-71 isolated from rice field.</title>
        <authorList>
            <person name="Huq M.A."/>
        </authorList>
    </citation>
    <scope>NUCLEOTIDE SEQUENCE</scope>
    <source>
        <strain evidence="3">MAHUQ-71</strain>
    </source>
</reference>
<dbReference type="PANTHER" id="PTHR14969:SF13">
    <property type="entry name" value="AT30094P"/>
    <property type="match status" value="1"/>
</dbReference>
<dbReference type="EMBL" id="JARYGZ010000006">
    <property type="protein sequence ID" value="MDH7641113.1"/>
    <property type="molecule type" value="Genomic_DNA"/>
</dbReference>
<dbReference type="Pfam" id="PF01569">
    <property type="entry name" value="PAP2"/>
    <property type="match status" value="1"/>
</dbReference>
<evidence type="ECO:0000313" key="3">
    <source>
        <dbReference type="EMBL" id="MDH7641113.1"/>
    </source>
</evidence>
<feature type="transmembrane region" description="Helical" evidence="1">
    <location>
        <begin position="51"/>
        <end position="70"/>
    </location>
</feature>
<dbReference type="SMART" id="SM00014">
    <property type="entry name" value="acidPPc"/>
    <property type="match status" value="1"/>
</dbReference>
<feature type="transmembrane region" description="Helical" evidence="1">
    <location>
        <begin position="143"/>
        <end position="161"/>
    </location>
</feature>
<gene>
    <name evidence="3" type="ORF">QGN17_20430</name>
</gene>
<feature type="transmembrane region" description="Helical" evidence="1">
    <location>
        <begin position="167"/>
        <end position="184"/>
    </location>
</feature>
<dbReference type="RefSeq" id="WP_281046452.1">
    <property type="nucleotide sequence ID" value="NZ_JARYGZ010000006.1"/>
</dbReference>
<evidence type="ECO:0000256" key="1">
    <source>
        <dbReference type="SAM" id="Phobius"/>
    </source>
</evidence>
<keyword evidence="1" id="KW-0812">Transmembrane</keyword>
<dbReference type="PANTHER" id="PTHR14969">
    <property type="entry name" value="SPHINGOSINE-1-PHOSPHATE PHOSPHOHYDROLASE"/>
    <property type="match status" value="1"/>
</dbReference>
<dbReference type="SUPFAM" id="SSF48317">
    <property type="entry name" value="Acid phosphatase/Vanadium-dependent haloperoxidase"/>
    <property type="match status" value="1"/>
</dbReference>
<dbReference type="Gene3D" id="1.20.144.10">
    <property type="entry name" value="Phosphatidic acid phosphatase type 2/haloperoxidase"/>
    <property type="match status" value="2"/>
</dbReference>
<proteinExistence type="predicted"/>
<dbReference type="InterPro" id="IPR036938">
    <property type="entry name" value="PAP2/HPO_sf"/>
</dbReference>
<keyword evidence="4" id="KW-1185">Reference proteome</keyword>
<sequence length="190" mass="20624">MDRRLLIIGVLLVLAGLLLWWAAPVDLAIHHAAGLARQGWAARQAVWFTALGGLLVMGPVALLAAGWLFWRRRKHEAMWLVLTIASGRLVVEGVKLLVQRPRPPIADRLELVTSWSFPSSHSAGTMMTCVALAMLWGRPAGWIAALLVAGAIGWSRVALGVHWPSDVLAGWGFGLLWVGAAARWRPPLAT</sequence>
<keyword evidence="1" id="KW-0472">Membrane</keyword>
<evidence type="ECO:0000259" key="2">
    <source>
        <dbReference type="SMART" id="SM00014"/>
    </source>
</evidence>
<keyword evidence="1" id="KW-1133">Transmembrane helix</keyword>